<gene>
    <name evidence="1" type="ORF">QQF64_017428</name>
</gene>
<organism evidence="1 2">
    <name type="scientific">Cirrhinus molitorella</name>
    <name type="common">mud carp</name>
    <dbReference type="NCBI Taxonomy" id="172907"/>
    <lineage>
        <taxon>Eukaryota</taxon>
        <taxon>Metazoa</taxon>
        <taxon>Chordata</taxon>
        <taxon>Craniata</taxon>
        <taxon>Vertebrata</taxon>
        <taxon>Euteleostomi</taxon>
        <taxon>Actinopterygii</taxon>
        <taxon>Neopterygii</taxon>
        <taxon>Teleostei</taxon>
        <taxon>Ostariophysi</taxon>
        <taxon>Cypriniformes</taxon>
        <taxon>Cyprinidae</taxon>
        <taxon>Labeoninae</taxon>
        <taxon>Labeonini</taxon>
        <taxon>Cirrhinus</taxon>
    </lineage>
</organism>
<keyword evidence="2" id="KW-1185">Reference proteome</keyword>
<evidence type="ECO:0000313" key="2">
    <source>
        <dbReference type="Proteomes" id="UP001558613"/>
    </source>
</evidence>
<proteinExistence type="predicted"/>
<name>A0ABR3LK02_9TELE</name>
<accession>A0ABR3LK02</accession>
<comment type="caution">
    <text evidence="1">The sequence shown here is derived from an EMBL/GenBank/DDBJ whole genome shotgun (WGS) entry which is preliminary data.</text>
</comment>
<evidence type="ECO:0000313" key="1">
    <source>
        <dbReference type="EMBL" id="KAL1252735.1"/>
    </source>
</evidence>
<dbReference type="EMBL" id="JAYMGO010000021">
    <property type="protein sequence ID" value="KAL1252735.1"/>
    <property type="molecule type" value="Genomic_DNA"/>
</dbReference>
<dbReference type="Proteomes" id="UP001558613">
    <property type="component" value="Unassembled WGS sequence"/>
</dbReference>
<sequence>METGGMKMGGSQFVWLCVQQDKYQIEFFIKEWKETLPAMQREPKYDLESIKKNFSLPLASGEELRVVNFESASCVALSTSGPGVCLRFIVS</sequence>
<protein>
    <submittedName>
        <fullName evidence="1">Uncharacterized protein</fullName>
    </submittedName>
</protein>
<reference evidence="1 2" key="1">
    <citation type="submission" date="2023-09" db="EMBL/GenBank/DDBJ databases">
        <authorList>
            <person name="Wang M."/>
        </authorList>
    </citation>
    <scope>NUCLEOTIDE SEQUENCE [LARGE SCALE GENOMIC DNA]</scope>
    <source>
        <strain evidence="1">GT-2023</strain>
        <tissue evidence="1">Liver</tissue>
    </source>
</reference>